<comment type="caution">
    <text evidence="1">The sequence shown here is derived from an EMBL/GenBank/DDBJ whole genome shotgun (WGS) entry which is preliminary data.</text>
</comment>
<keyword evidence="2" id="KW-1185">Reference proteome</keyword>
<dbReference type="Proteomes" id="UP000701801">
    <property type="component" value="Unassembled WGS sequence"/>
</dbReference>
<organism evidence="1 2">
    <name type="scientific">Hymenoscyphus albidus</name>
    <dbReference type="NCBI Taxonomy" id="595503"/>
    <lineage>
        <taxon>Eukaryota</taxon>
        <taxon>Fungi</taxon>
        <taxon>Dikarya</taxon>
        <taxon>Ascomycota</taxon>
        <taxon>Pezizomycotina</taxon>
        <taxon>Leotiomycetes</taxon>
        <taxon>Helotiales</taxon>
        <taxon>Helotiaceae</taxon>
        <taxon>Hymenoscyphus</taxon>
    </lineage>
</organism>
<gene>
    <name evidence="1" type="ORF">HYALB_00008284</name>
</gene>
<dbReference type="AlphaFoldDB" id="A0A9N9Q1S6"/>
<name>A0A9N9Q1S6_9HELO</name>
<sequence>MPLPGGFQGVFRYFHSGLDRVQPLEWEGGDGLVDECSAVYGDECGLWISPEAGHITMLIVLIVQMALGISSHTLLRHFSHASGNSGAGKPGGRG</sequence>
<evidence type="ECO:0000313" key="2">
    <source>
        <dbReference type="Proteomes" id="UP000701801"/>
    </source>
</evidence>
<proteinExistence type="predicted"/>
<protein>
    <submittedName>
        <fullName evidence="1">Uncharacterized protein</fullName>
    </submittedName>
</protein>
<dbReference type="EMBL" id="CAJVRM010000032">
    <property type="protein sequence ID" value="CAG8971999.1"/>
    <property type="molecule type" value="Genomic_DNA"/>
</dbReference>
<dbReference type="OrthoDB" id="10504100at2759"/>
<accession>A0A9N9Q1S6</accession>
<reference evidence="1" key="1">
    <citation type="submission" date="2021-07" db="EMBL/GenBank/DDBJ databases">
        <authorList>
            <person name="Durling M."/>
        </authorList>
    </citation>
    <scope>NUCLEOTIDE SEQUENCE</scope>
</reference>
<evidence type="ECO:0000313" key="1">
    <source>
        <dbReference type="EMBL" id="CAG8971999.1"/>
    </source>
</evidence>